<keyword evidence="4" id="KW-1185">Reference proteome</keyword>
<feature type="domain" description="BZIP" evidence="2">
    <location>
        <begin position="223"/>
        <end position="294"/>
    </location>
</feature>
<organism evidence="3 4">
    <name type="scientific">Porphyra umbilicalis</name>
    <name type="common">Purple laver</name>
    <name type="synonym">Red alga</name>
    <dbReference type="NCBI Taxonomy" id="2786"/>
    <lineage>
        <taxon>Eukaryota</taxon>
        <taxon>Rhodophyta</taxon>
        <taxon>Bangiophyceae</taxon>
        <taxon>Bangiales</taxon>
        <taxon>Bangiaceae</taxon>
        <taxon>Porphyra</taxon>
    </lineage>
</organism>
<protein>
    <recommendedName>
        <fullName evidence="2">BZIP domain-containing protein</fullName>
    </recommendedName>
</protein>
<feature type="compositionally biased region" description="Pro residues" evidence="1">
    <location>
        <begin position="436"/>
        <end position="460"/>
    </location>
</feature>
<dbReference type="GO" id="GO:0003700">
    <property type="term" value="F:DNA-binding transcription factor activity"/>
    <property type="evidence" value="ECO:0007669"/>
    <property type="project" value="InterPro"/>
</dbReference>
<gene>
    <name evidence="3" type="ORF">BU14_0014s0046</name>
</gene>
<dbReference type="SMART" id="SM00338">
    <property type="entry name" value="BRLZ"/>
    <property type="match status" value="1"/>
</dbReference>
<feature type="region of interest" description="Disordered" evidence="1">
    <location>
        <begin position="166"/>
        <end position="189"/>
    </location>
</feature>
<evidence type="ECO:0000313" key="4">
    <source>
        <dbReference type="Proteomes" id="UP000218209"/>
    </source>
</evidence>
<dbReference type="EMBL" id="KV918761">
    <property type="protein sequence ID" value="OSX81496.1"/>
    <property type="molecule type" value="Genomic_DNA"/>
</dbReference>
<proteinExistence type="predicted"/>
<feature type="compositionally biased region" description="Low complexity" evidence="1">
    <location>
        <begin position="461"/>
        <end position="471"/>
    </location>
</feature>
<feature type="region of interest" description="Disordered" evidence="1">
    <location>
        <begin position="537"/>
        <end position="565"/>
    </location>
</feature>
<dbReference type="AlphaFoldDB" id="A0A1X6PL48"/>
<name>A0A1X6PL48_PORUM</name>
<reference evidence="3 4" key="1">
    <citation type="submission" date="2017-03" db="EMBL/GenBank/DDBJ databases">
        <title>WGS assembly of Porphyra umbilicalis.</title>
        <authorList>
            <person name="Brawley S.H."/>
            <person name="Blouin N.A."/>
            <person name="Ficko-Blean E."/>
            <person name="Wheeler G.L."/>
            <person name="Lohr M."/>
            <person name="Goodson H.V."/>
            <person name="Jenkins J.W."/>
            <person name="Blaby-Haas C.E."/>
            <person name="Helliwell K.E."/>
            <person name="Chan C."/>
            <person name="Marriage T."/>
            <person name="Bhattacharya D."/>
            <person name="Klein A.S."/>
            <person name="Badis Y."/>
            <person name="Brodie J."/>
            <person name="Cao Y."/>
            <person name="Collen J."/>
            <person name="Dittami S.M."/>
            <person name="Gachon C.M."/>
            <person name="Green B.R."/>
            <person name="Karpowicz S."/>
            <person name="Kim J.W."/>
            <person name="Kudahl U."/>
            <person name="Lin S."/>
            <person name="Michel G."/>
            <person name="Mittag M."/>
            <person name="Olson B.J."/>
            <person name="Pangilinan J."/>
            <person name="Peng Y."/>
            <person name="Qiu H."/>
            <person name="Shu S."/>
            <person name="Singer J.T."/>
            <person name="Smith A.G."/>
            <person name="Sprecher B.N."/>
            <person name="Wagner V."/>
            <person name="Wang W."/>
            <person name="Wang Z.-Y."/>
            <person name="Yan J."/>
            <person name="Yarish C."/>
            <person name="Zoeuner-Riek S."/>
            <person name="Zhuang Y."/>
            <person name="Zou Y."/>
            <person name="Lindquist E.A."/>
            <person name="Grimwood J."/>
            <person name="Barry K."/>
            <person name="Rokhsar D.S."/>
            <person name="Schmutz J."/>
            <person name="Stiller J.W."/>
            <person name="Grossman A.R."/>
            <person name="Prochnik S.E."/>
        </authorList>
    </citation>
    <scope>NUCLEOTIDE SEQUENCE [LARGE SCALE GENOMIC DNA]</scope>
    <source>
        <strain evidence="3">4086291</strain>
    </source>
</reference>
<evidence type="ECO:0000313" key="3">
    <source>
        <dbReference type="EMBL" id="OSX81496.1"/>
    </source>
</evidence>
<sequence length="604" mass="59628">MFCDFPSMAAGGGARPSVASASMSAALRATGTGAGPANVLTGGAPAGGVDAWDVLGVDGGGFDVDLTMETTAGLPPTTVARGDGGNVRACTPPSGVVCATPLIAPRPEAAAASPVTPASVMSDVYRVPAVGGPGGASAALPTTSGGRGGTVSTSTVATDVDGGGGDAACGVSGDPPPAKRKITRKRPRKSEAAAEAARWAPAIASQDLAGTTAAASRRMTTEERQLMLHKRKLRNRASAARSRAVARTVVADVVGDVAALEEAVSSVGARVEGVVTANAALRRENDALRQMVSSLQRTVQLQTQGGGGVSVGAVGPPSLRADVKVEQPVDGKAAMVATGSVPMEPFPGAQAVTVVASPPTKVARVPPSQMTASLWVPRPATTADCAAEHSSGGGQSQLISAACPPLTPLVVGYMPPVAYPDVESPYAPPSSLVQQPLPPAPPPPPPSPPRMTAAPLPPAAPVATGPASASPDAPQTYEDDALLPPQLLEQLALSVDQAPSEVSPAATADLNASAEAPGASAVAPAASAVAPAASADAPAVDAKHETSSAPTADADAGGVLPPGLPFSPSNASLETLFASLADGGPPPFSLPRTASMLRLYTWTA</sequence>
<evidence type="ECO:0000256" key="1">
    <source>
        <dbReference type="SAM" id="MobiDB-lite"/>
    </source>
</evidence>
<evidence type="ECO:0000259" key="2">
    <source>
        <dbReference type="SMART" id="SM00338"/>
    </source>
</evidence>
<dbReference type="Proteomes" id="UP000218209">
    <property type="component" value="Unassembled WGS sequence"/>
</dbReference>
<feature type="compositionally biased region" description="Basic residues" evidence="1">
    <location>
        <begin position="178"/>
        <end position="188"/>
    </location>
</feature>
<feature type="region of interest" description="Disordered" evidence="1">
    <location>
        <begin position="426"/>
        <end position="479"/>
    </location>
</feature>
<accession>A0A1X6PL48</accession>
<dbReference type="InterPro" id="IPR004827">
    <property type="entry name" value="bZIP"/>
</dbReference>